<feature type="compositionally biased region" description="Acidic residues" evidence="9">
    <location>
        <begin position="1158"/>
        <end position="1180"/>
    </location>
</feature>
<keyword evidence="6" id="KW-0067">ATP-binding</keyword>
<organism evidence="11 12">
    <name type="scientific">Paragonimus westermani</name>
    <dbReference type="NCBI Taxonomy" id="34504"/>
    <lineage>
        <taxon>Eukaryota</taxon>
        <taxon>Metazoa</taxon>
        <taxon>Spiralia</taxon>
        <taxon>Lophotrochozoa</taxon>
        <taxon>Platyhelminthes</taxon>
        <taxon>Trematoda</taxon>
        <taxon>Digenea</taxon>
        <taxon>Plagiorchiida</taxon>
        <taxon>Troglotremata</taxon>
        <taxon>Troglotrematidae</taxon>
        <taxon>Paragonimus</taxon>
    </lineage>
</organism>
<feature type="region of interest" description="Disordered" evidence="9">
    <location>
        <begin position="1109"/>
        <end position="1225"/>
    </location>
</feature>
<evidence type="ECO:0000256" key="4">
    <source>
        <dbReference type="ARBA" id="ARBA00022741"/>
    </source>
</evidence>
<evidence type="ECO:0000259" key="10">
    <source>
        <dbReference type="SMART" id="SM00220"/>
    </source>
</evidence>
<feature type="domain" description="Protein kinase" evidence="10">
    <location>
        <begin position="2"/>
        <end position="103"/>
    </location>
</feature>
<proteinExistence type="predicted"/>
<keyword evidence="12" id="KW-1185">Reference proteome</keyword>
<dbReference type="OrthoDB" id="248923at2759"/>
<keyword evidence="2" id="KW-0723">Serine/threonine-protein kinase</keyword>
<keyword evidence="4" id="KW-0547">Nucleotide-binding</keyword>
<evidence type="ECO:0000313" key="12">
    <source>
        <dbReference type="Proteomes" id="UP000699462"/>
    </source>
</evidence>
<dbReference type="PANTHER" id="PTHR44899:SF3">
    <property type="entry name" value="SERINE_THREONINE-PROTEIN KINASE NEK1"/>
    <property type="match status" value="1"/>
</dbReference>
<dbReference type="GO" id="GO:0005524">
    <property type="term" value="F:ATP binding"/>
    <property type="evidence" value="ECO:0007669"/>
    <property type="project" value="UniProtKB-KW"/>
</dbReference>
<dbReference type="EC" id="2.7.11.1" evidence="1"/>
<accession>A0A8T0DNV4</accession>
<feature type="compositionally biased region" description="Polar residues" evidence="9">
    <location>
        <begin position="1144"/>
        <end position="1157"/>
    </location>
</feature>
<dbReference type="Proteomes" id="UP000699462">
    <property type="component" value="Unassembled WGS sequence"/>
</dbReference>
<evidence type="ECO:0000256" key="8">
    <source>
        <dbReference type="ARBA" id="ARBA00048679"/>
    </source>
</evidence>
<evidence type="ECO:0000256" key="7">
    <source>
        <dbReference type="ARBA" id="ARBA00047899"/>
    </source>
</evidence>
<comment type="catalytic activity">
    <reaction evidence="7">
        <text>L-threonyl-[protein] + ATP = O-phospho-L-threonyl-[protein] + ADP + H(+)</text>
        <dbReference type="Rhea" id="RHEA:46608"/>
        <dbReference type="Rhea" id="RHEA-COMP:11060"/>
        <dbReference type="Rhea" id="RHEA-COMP:11605"/>
        <dbReference type="ChEBI" id="CHEBI:15378"/>
        <dbReference type="ChEBI" id="CHEBI:30013"/>
        <dbReference type="ChEBI" id="CHEBI:30616"/>
        <dbReference type="ChEBI" id="CHEBI:61977"/>
        <dbReference type="ChEBI" id="CHEBI:456216"/>
        <dbReference type="EC" id="2.7.11.1"/>
    </reaction>
</comment>
<feature type="region of interest" description="Disordered" evidence="9">
    <location>
        <begin position="997"/>
        <end position="1016"/>
    </location>
</feature>
<evidence type="ECO:0000256" key="1">
    <source>
        <dbReference type="ARBA" id="ARBA00012513"/>
    </source>
</evidence>
<evidence type="ECO:0000256" key="5">
    <source>
        <dbReference type="ARBA" id="ARBA00022777"/>
    </source>
</evidence>
<evidence type="ECO:0000256" key="3">
    <source>
        <dbReference type="ARBA" id="ARBA00022679"/>
    </source>
</evidence>
<feature type="compositionally biased region" description="Polar residues" evidence="9">
    <location>
        <begin position="848"/>
        <end position="858"/>
    </location>
</feature>
<reference evidence="11 12" key="1">
    <citation type="submission" date="2019-07" db="EMBL/GenBank/DDBJ databases">
        <title>Annotation for the trematode Paragonimus westermani.</title>
        <authorList>
            <person name="Choi Y.-J."/>
        </authorList>
    </citation>
    <scope>NUCLEOTIDE SEQUENCE [LARGE SCALE GENOMIC DNA]</scope>
    <source>
        <strain evidence="11">180907_Pwestermani</strain>
    </source>
</reference>
<feature type="region of interest" description="Disordered" evidence="9">
    <location>
        <begin position="164"/>
        <end position="197"/>
    </location>
</feature>
<dbReference type="GO" id="GO:0004674">
    <property type="term" value="F:protein serine/threonine kinase activity"/>
    <property type="evidence" value="ECO:0007669"/>
    <property type="project" value="UniProtKB-KW"/>
</dbReference>
<dbReference type="InterPro" id="IPR051131">
    <property type="entry name" value="NEK_Ser/Thr_kinase_NIMA"/>
</dbReference>
<feature type="compositionally biased region" description="Acidic residues" evidence="9">
    <location>
        <begin position="1201"/>
        <end position="1217"/>
    </location>
</feature>
<dbReference type="InterPro" id="IPR011009">
    <property type="entry name" value="Kinase-like_dom_sf"/>
</dbReference>
<dbReference type="EMBL" id="JTDF01002254">
    <property type="protein sequence ID" value="KAF8569016.1"/>
    <property type="molecule type" value="Genomic_DNA"/>
</dbReference>
<dbReference type="SMART" id="SM00220">
    <property type="entry name" value="S_TKc"/>
    <property type="match status" value="1"/>
</dbReference>
<sequence length="1288" mass="144374">MNHPNIVRYFDSFEDSGYVYIVMEYCDKGDLYQKINAQKGVLMPESHFEAGNMKNLVLKIIRGTYPPVPPKYSYELRCLISQLFRRSPRERPSITSILRKPFIMKRISRFLTESQVADEFSHTVLHRNKPTSKIHVPGSPGLENTFVAFGAKRPSMAMNPKPAQLGANKKWKPIDPPALKNPKRLQSPDTSTPPAVSVAACAGAPEVRRRNEELLAELNRRRQRELMEKQKFEFRNRAREMGWRNILEVRPTNQDKIDAKKADGPTKLPATPPALALMLAPPAIVAADAYAKYREEMDRMKENACGRERISAVNCRVEAPQQLFEFKPRDPDRNVQSPSVDPVQLRCRDMFLVKRCASEENAPIQRNNNHVGGSVEYQPNNQSNRSSLTFRENSFDVVNLVHQQNHAVGQTEGQSTVRPAPNDDSVAVRRAQLVEEFLMIRREAAKNRARGAGYWMGVAAALGASPGEIESNAVPNFRIHPHIECFPMFIPDILTRKEKEAVGLSVQNQTEEREKMLREYMDQKRSISVEHEDERQNLANPVLSVVTSVNKGYRTGVNPCQKIEFPSAVAPPSISLVMKDMDYPRLLNPSPECNVHAAQQVVPPDIPQACKKSYVSQSVSTEDESECATSSLESYSSKNSLAIRKTKRHILRRLNARSADSRGRWDRQSDSVSFSGASTPVSKVIEAKPCAAVLVGRALEAAGSQMEPTLSGLRKETGVLCQQKTSRVESASPRAQWASPGVTIVRKLSQASITPVPDGTLKAGDVTFETELNLNAYEDQIEKRTVPKNKPIKHAWNTFLPFAFEPQHIDTDRCTEQDEEDTCNITLTPGPSGPGGPNVTLSFSSIPAEHSSSGQTLESIRGDDERRSRPVRMETYCLDDPLVNFIEEYVVKSNQLPSRMRYSNCSLHDLENDMKSTDNVTAQCQRLQAMGRKFTGCLPPSQKNLPRICSQEGGSLNNSQQDIDFSYRQESKLSSTGEDEVELVRQSLIRVMMETQEMTTNGSSSPLETSRNPSPMCGATPPPIPGEPNAIVANFGQDLRCILTAVSPLVPSARRVYGSTESITICDTDTEKRLVNGGSWLRVPEIHKPRKRSASVDSWRDVDHRLEQTSTQTISDVSGLSRSAQPQLQAKTETTELVVKSRVEGSQNSLNDYSSEQEYTDNDRDTDDELSEELEDDSDEQHEHENENSLCKNRLTRVTEVDDEYDLTDDDDMSDSDVSEKEQEALDAENGLNALLNDTDDEKLNDNTSGDTRFLLLEQMREELERELGAEQLVRAYNIIQVSFAERE</sequence>
<evidence type="ECO:0000256" key="9">
    <source>
        <dbReference type="SAM" id="MobiDB-lite"/>
    </source>
</evidence>
<feature type="region of interest" description="Disordered" evidence="9">
    <location>
        <begin position="848"/>
        <end position="867"/>
    </location>
</feature>
<protein>
    <recommendedName>
        <fullName evidence="1">non-specific serine/threonine protein kinase</fullName>
        <ecNumber evidence="1">2.7.11.1</ecNumber>
    </recommendedName>
</protein>
<comment type="catalytic activity">
    <reaction evidence="8">
        <text>L-seryl-[protein] + ATP = O-phospho-L-seryl-[protein] + ADP + H(+)</text>
        <dbReference type="Rhea" id="RHEA:17989"/>
        <dbReference type="Rhea" id="RHEA-COMP:9863"/>
        <dbReference type="Rhea" id="RHEA-COMP:11604"/>
        <dbReference type="ChEBI" id="CHEBI:15378"/>
        <dbReference type="ChEBI" id="CHEBI:29999"/>
        <dbReference type="ChEBI" id="CHEBI:30616"/>
        <dbReference type="ChEBI" id="CHEBI:83421"/>
        <dbReference type="ChEBI" id="CHEBI:456216"/>
        <dbReference type="EC" id="2.7.11.1"/>
    </reaction>
</comment>
<keyword evidence="3" id="KW-0808">Transferase</keyword>
<evidence type="ECO:0000313" key="11">
    <source>
        <dbReference type="EMBL" id="KAF8569016.1"/>
    </source>
</evidence>
<dbReference type="Gene3D" id="3.30.200.20">
    <property type="entry name" value="Phosphorylase Kinase, domain 1"/>
    <property type="match status" value="1"/>
</dbReference>
<evidence type="ECO:0000256" key="2">
    <source>
        <dbReference type="ARBA" id="ARBA00022527"/>
    </source>
</evidence>
<evidence type="ECO:0000256" key="6">
    <source>
        <dbReference type="ARBA" id="ARBA00022840"/>
    </source>
</evidence>
<gene>
    <name evidence="11" type="ORF">P879_01371</name>
</gene>
<dbReference type="SUPFAM" id="SSF56112">
    <property type="entry name" value="Protein kinase-like (PK-like)"/>
    <property type="match status" value="1"/>
</dbReference>
<feature type="compositionally biased region" description="Polar residues" evidence="9">
    <location>
        <begin position="1109"/>
        <end position="1132"/>
    </location>
</feature>
<name>A0A8T0DNV4_9TREM</name>
<comment type="caution">
    <text evidence="11">The sequence shown here is derived from an EMBL/GenBank/DDBJ whole genome shotgun (WGS) entry which is preliminary data.</text>
</comment>
<dbReference type="PANTHER" id="PTHR44899">
    <property type="entry name" value="CAMK FAMILY PROTEIN KINASE"/>
    <property type="match status" value="1"/>
</dbReference>
<keyword evidence="5" id="KW-0418">Kinase</keyword>
<feature type="compositionally biased region" description="Polar residues" evidence="9">
    <location>
        <begin position="997"/>
        <end position="1013"/>
    </location>
</feature>
<dbReference type="Gene3D" id="1.10.510.10">
    <property type="entry name" value="Transferase(Phosphotransferase) domain 1"/>
    <property type="match status" value="1"/>
</dbReference>
<dbReference type="InterPro" id="IPR000719">
    <property type="entry name" value="Prot_kinase_dom"/>
</dbReference>